<evidence type="ECO:0000256" key="2">
    <source>
        <dbReference type="ARBA" id="ARBA00006889"/>
    </source>
</evidence>
<dbReference type="InterPro" id="IPR000566">
    <property type="entry name" value="Lipocln_cytosolic_FA-bd_dom"/>
</dbReference>
<sequence length="191" mass="20615">MRGVLLLTVTLGLATAPQAQGPLFFPVETPDITGTLYVKALVTDEDVPKEWRTSKVFPETVTALDSGDLEVTFTFMWERVVLQPTEEPGKYSAYEGRHYVYVSELPVEGHFVFYCESLAHGESFHAAKLMGKGAAGLRPRRPPPNPAPQSLLPEARGAHVSRTLVPEYEPCGGPGGPAVYGLGRGAATHPA</sequence>
<dbReference type="InterPro" id="IPR002345">
    <property type="entry name" value="Lipocalin"/>
</dbReference>
<evidence type="ECO:0000256" key="3">
    <source>
        <dbReference type="ARBA" id="ARBA00022448"/>
    </source>
</evidence>
<dbReference type="Proteomes" id="UP000694540">
    <property type="component" value="Unplaced"/>
</dbReference>
<evidence type="ECO:0000256" key="4">
    <source>
        <dbReference type="ARBA" id="ARBA00022525"/>
    </source>
</evidence>
<dbReference type="AlphaFoldDB" id="A0A8C3VVB3"/>
<dbReference type="GO" id="GO:0036094">
    <property type="term" value="F:small molecule binding"/>
    <property type="evidence" value="ECO:0007669"/>
    <property type="project" value="InterPro"/>
</dbReference>
<name>A0A8C3VVB3_9CETA</name>
<evidence type="ECO:0000256" key="1">
    <source>
        <dbReference type="ARBA" id="ARBA00004613"/>
    </source>
</evidence>
<dbReference type="InterPro" id="IPR002450">
    <property type="entry name" value="von_Ebner_gland"/>
</dbReference>
<reference evidence="8" key="1">
    <citation type="submission" date="2025-08" db="UniProtKB">
        <authorList>
            <consortium name="Ensembl"/>
        </authorList>
    </citation>
    <scope>IDENTIFICATION</scope>
</reference>
<feature type="signal peptide" evidence="6">
    <location>
        <begin position="1"/>
        <end position="21"/>
    </location>
</feature>
<keyword evidence="9" id="KW-1185">Reference proteome</keyword>
<dbReference type="Ensembl" id="ENSCWAT00000005464.1">
    <property type="protein sequence ID" value="ENSCWAP00000005049.1"/>
    <property type="gene ID" value="ENSCWAG00000003886.1"/>
</dbReference>
<keyword evidence="3" id="KW-0813">Transport</keyword>
<evidence type="ECO:0000256" key="5">
    <source>
        <dbReference type="ARBA" id="ARBA00022729"/>
    </source>
</evidence>
<comment type="similarity">
    <text evidence="2">Belongs to the calycin superfamily. Lipocalin family.</text>
</comment>
<organism evidence="8 9">
    <name type="scientific">Catagonus wagneri</name>
    <name type="common">Chacoan peccary</name>
    <dbReference type="NCBI Taxonomy" id="51154"/>
    <lineage>
        <taxon>Eukaryota</taxon>
        <taxon>Metazoa</taxon>
        <taxon>Chordata</taxon>
        <taxon>Craniata</taxon>
        <taxon>Vertebrata</taxon>
        <taxon>Euteleostomi</taxon>
        <taxon>Mammalia</taxon>
        <taxon>Eutheria</taxon>
        <taxon>Laurasiatheria</taxon>
        <taxon>Artiodactyla</taxon>
        <taxon>Suina</taxon>
        <taxon>Tayassuidae</taxon>
        <taxon>Catagonus</taxon>
    </lineage>
</organism>
<keyword evidence="5 6" id="KW-0732">Signal</keyword>
<keyword evidence="4" id="KW-0964">Secreted</keyword>
<evidence type="ECO:0000259" key="7">
    <source>
        <dbReference type="Pfam" id="PF00061"/>
    </source>
</evidence>
<dbReference type="GO" id="GO:0005615">
    <property type="term" value="C:extracellular space"/>
    <property type="evidence" value="ECO:0007669"/>
    <property type="project" value="TreeGrafter"/>
</dbReference>
<comment type="subcellular location">
    <subcellularLocation>
        <location evidence="1">Secreted</location>
    </subcellularLocation>
</comment>
<accession>A0A8C3VVB3</accession>
<feature type="chain" id="PRO_5034428807" description="Lipocalin/cytosolic fatty-acid binding domain-containing protein" evidence="6">
    <location>
        <begin position="22"/>
        <end position="191"/>
    </location>
</feature>
<dbReference type="GeneTree" id="ENSGT01050000244868"/>
<evidence type="ECO:0000313" key="9">
    <source>
        <dbReference type="Proteomes" id="UP000694540"/>
    </source>
</evidence>
<dbReference type="PRINTS" id="PR01175">
    <property type="entry name" value="VNEBNERGLAND"/>
</dbReference>
<reference evidence="8" key="2">
    <citation type="submission" date="2025-09" db="UniProtKB">
        <authorList>
            <consortium name="Ensembl"/>
        </authorList>
    </citation>
    <scope>IDENTIFICATION</scope>
</reference>
<dbReference type="Gene3D" id="2.40.128.20">
    <property type="match status" value="1"/>
</dbReference>
<evidence type="ECO:0000313" key="8">
    <source>
        <dbReference type="Ensembl" id="ENSCWAP00000005049.1"/>
    </source>
</evidence>
<dbReference type="InterPro" id="IPR012674">
    <property type="entry name" value="Calycin"/>
</dbReference>
<dbReference type="SUPFAM" id="SSF50814">
    <property type="entry name" value="Lipocalins"/>
    <property type="match status" value="1"/>
</dbReference>
<evidence type="ECO:0000256" key="6">
    <source>
        <dbReference type="SAM" id="SignalP"/>
    </source>
</evidence>
<dbReference type="PANTHER" id="PTHR11430">
    <property type="entry name" value="LIPOCALIN"/>
    <property type="match status" value="1"/>
</dbReference>
<dbReference type="Pfam" id="PF00061">
    <property type="entry name" value="Lipocalin"/>
    <property type="match status" value="1"/>
</dbReference>
<feature type="domain" description="Lipocalin/cytosolic fatty-acid binding" evidence="7">
    <location>
        <begin position="34"/>
        <end position="133"/>
    </location>
</feature>
<proteinExistence type="inferred from homology"/>
<dbReference type="PANTHER" id="PTHR11430:SF129">
    <property type="entry name" value="ODORANT-BINDING PROTEIN 2A-RELATED"/>
    <property type="match status" value="1"/>
</dbReference>
<protein>
    <recommendedName>
        <fullName evidence="7">Lipocalin/cytosolic fatty-acid binding domain-containing protein</fullName>
    </recommendedName>
</protein>